<comment type="caution">
    <text evidence="1">The sequence shown here is derived from an EMBL/GenBank/DDBJ whole genome shotgun (WGS) entry which is preliminary data.</text>
</comment>
<name>A0A413FAM1_9FIRM</name>
<protein>
    <submittedName>
        <fullName evidence="1">Uncharacterized protein</fullName>
    </submittedName>
</protein>
<organism evidence="1 2">
    <name type="scientific">Enterocloster asparagiformis</name>
    <dbReference type="NCBI Taxonomy" id="333367"/>
    <lineage>
        <taxon>Bacteria</taxon>
        <taxon>Bacillati</taxon>
        <taxon>Bacillota</taxon>
        <taxon>Clostridia</taxon>
        <taxon>Lachnospirales</taxon>
        <taxon>Lachnospiraceae</taxon>
        <taxon>Enterocloster</taxon>
    </lineage>
</organism>
<accession>A0A413FAM1</accession>
<sequence>MKKKDEITELLQHLYGMSDDQLLKEFKTVEAELEAEGAPQPDPEGFERLWAKLKREHKTSGPQ</sequence>
<dbReference type="AlphaFoldDB" id="A0A413FAM1"/>
<reference evidence="1 2" key="1">
    <citation type="submission" date="2018-08" db="EMBL/GenBank/DDBJ databases">
        <title>A genome reference for cultivated species of the human gut microbiota.</title>
        <authorList>
            <person name="Zou Y."/>
            <person name="Xue W."/>
            <person name="Luo G."/>
        </authorList>
    </citation>
    <scope>NUCLEOTIDE SEQUENCE [LARGE SCALE GENOMIC DNA]</scope>
    <source>
        <strain evidence="1 2">AF04-15</strain>
    </source>
</reference>
<gene>
    <name evidence="1" type="ORF">DWV29_21140</name>
</gene>
<evidence type="ECO:0000313" key="2">
    <source>
        <dbReference type="Proteomes" id="UP000283880"/>
    </source>
</evidence>
<proteinExistence type="predicted"/>
<dbReference type="EMBL" id="QSBM01000018">
    <property type="protein sequence ID" value="RGX25777.1"/>
    <property type="molecule type" value="Genomic_DNA"/>
</dbReference>
<dbReference type="OrthoDB" id="9898010at2"/>
<dbReference type="Proteomes" id="UP000283880">
    <property type="component" value="Unassembled WGS sequence"/>
</dbReference>
<evidence type="ECO:0000313" key="1">
    <source>
        <dbReference type="EMBL" id="RGX25777.1"/>
    </source>
</evidence>
<dbReference type="RefSeq" id="WP_117777927.1">
    <property type="nucleotide sequence ID" value="NZ_JAWYAU010000130.1"/>
</dbReference>